<keyword evidence="3" id="KW-1185">Reference proteome</keyword>
<evidence type="ECO:0000256" key="1">
    <source>
        <dbReference type="SAM" id="MobiDB-lite"/>
    </source>
</evidence>
<organism evidence="2 3">
    <name type="scientific">Psilocybe cyanescens</name>
    <dbReference type="NCBI Taxonomy" id="93625"/>
    <lineage>
        <taxon>Eukaryota</taxon>
        <taxon>Fungi</taxon>
        <taxon>Dikarya</taxon>
        <taxon>Basidiomycota</taxon>
        <taxon>Agaricomycotina</taxon>
        <taxon>Agaricomycetes</taxon>
        <taxon>Agaricomycetidae</taxon>
        <taxon>Agaricales</taxon>
        <taxon>Agaricineae</taxon>
        <taxon>Strophariaceae</taxon>
        <taxon>Psilocybe</taxon>
    </lineage>
</organism>
<comment type="caution">
    <text evidence="2">The sequence shown here is derived from an EMBL/GenBank/DDBJ whole genome shotgun (WGS) entry which is preliminary data.</text>
</comment>
<reference evidence="2 3" key="1">
    <citation type="journal article" date="2018" name="Evol. Lett.">
        <title>Horizontal gene cluster transfer increased hallucinogenic mushroom diversity.</title>
        <authorList>
            <person name="Reynolds H.T."/>
            <person name="Vijayakumar V."/>
            <person name="Gluck-Thaler E."/>
            <person name="Korotkin H.B."/>
            <person name="Matheny P.B."/>
            <person name="Slot J.C."/>
        </authorList>
    </citation>
    <scope>NUCLEOTIDE SEQUENCE [LARGE SCALE GENOMIC DNA]</scope>
    <source>
        <strain evidence="2 3">2631</strain>
    </source>
</reference>
<feature type="compositionally biased region" description="Basic and acidic residues" evidence="1">
    <location>
        <begin position="84"/>
        <end position="97"/>
    </location>
</feature>
<dbReference type="EMBL" id="NHYD01003320">
    <property type="protein sequence ID" value="PPQ80611.1"/>
    <property type="molecule type" value="Genomic_DNA"/>
</dbReference>
<protein>
    <submittedName>
        <fullName evidence="2">Uncharacterized protein</fullName>
    </submittedName>
</protein>
<gene>
    <name evidence="2" type="ORF">CVT25_001574</name>
</gene>
<dbReference type="AlphaFoldDB" id="A0A409WQ45"/>
<name>A0A409WQ45_PSICY</name>
<proteinExistence type="predicted"/>
<evidence type="ECO:0000313" key="3">
    <source>
        <dbReference type="Proteomes" id="UP000283269"/>
    </source>
</evidence>
<accession>A0A409WQ45</accession>
<dbReference type="Proteomes" id="UP000283269">
    <property type="component" value="Unassembled WGS sequence"/>
</dbReference>
<evidence type="ECO:0000313" key="2">
    <source>
        <dbReference type="EMBL" id="PPQ80611.1"/>
    </source>
</evidence>
<sequence length="139" mass="15350">MTAELGRTDERIKGQIHQTRRITCEAAADVLEFKAEMAKLRGQFVGEVSYHGALTNILMGITAKEIVQSTRVGATFEADGDDVQDSRKRPCEEDRTVCRGNYPDGSASKSGQLRKRPQIDDCDDISSVSSAFVMHNSIR</sequence>
<dbReference type="InParanoid" id="A0A409WQ45"/>
<feature type="region of interest" description="Disordered" evidence="1">
    <location>
        <begin position="78"/>
        <end position="118"/>
    </location>
</feature>